<dbReference type="AlphaFoldDB" id="A0A7W9LYW2"/>
<name>A0A7W9LYW2_9PSEU</name>
<gene>
    <name evidence="2" type="ORF">F4560_001048</name>
</gene>
<protein>
    <submittedName>
        <fullName evidence="2">Uncharacterized protein</fullName>
    </submittedName>
</protein>
<accession>A0A7W9LYW2</accession>
<dbReference type="Proteomes" id="UP000552097">
    <property type="component" value="Unassembled WGS sequence"/>
</dbReference>
<dbReference type="EMBL" id="JACHMO010000001">
    <property type="protein sequence ID" value="MBB5801280.1"/>
    <property type="molecule type" value="Genomic_DNA"/>
</dbReference>
<evidence type="ECO:0000313" key="2">
    <source>
        <dbReference type="EMBL" id="MBB5801280.1"/>
    </source>
</evidence>
<keyword evidence="3" id="KW-1185">Reference proteome</keyword>
<feature type="region of interest" description="Disordered" evidence="1">
    <location>
        <begin position="24"/>
        <end position="49"/>
    </location>
</feature>
<proteinExistence type="predicted"/>
<comment type="caution">
    <text evidence="2">The sequence shown here is derived from an EMBL/GenBank/DDBJ whole genome shotgun (WGS) entry which is preliminary data.</text>
</comment>
<organism evidence="2 3">
    <name type="scientific">Saccharothrix ecbatanensis</name>
    <dbReference type="NCBI Taxonomy" id="1105145"/>
    <lineage>
        <taxon>Bacteria</taxon>
        <taxon>Bacillati</taxon>
        <taxon>Actinomycetota</taxon>
        <taxon>Actinomycetes</taxon>
        <taxon>Pseudonocardiales</taxon>
        <taxon>Pseudonocardiaceae</taxon>
        <taxon>Saccharothrix</taxon>
    </lineage>
</organism>
<evidence type="ECO:0000256" key="1">
    <source>
        <dbReference type="SAM" id="MobiDB-lite"/>
    </source>
</evidence>
<evidence type="ECO:0000313" key="3">
    <source>
        <dbReference type="Proteomes" id="UP000552097"/>
    </source>
</evidence>
<reference evidence="2 3" key="1">
    <citation type="submission" date="2020-08" db="EMBL/GenBank/DDBJ databases">
        <title>Sequencing the genomes of 1000 actinobacteria strains.</title>
        <authorList>
            <person name="Klenk H.-P."/>
        </authorList>
    </citation>
    <scope>NUCLEOTIDE SEQUENCE [LARGE SCALE GENOMIC DNA]</scope>
    <source>
        <strain evidence="2 3">DSM 45486</strain>
    </source>
</reference>
<sequence>MLVLIARFGVVQREYRITQSITQTTDLQRPQNGDLAGREDQRHPVVAGR</sequence>